<dbReference type="RefSeq" id="WP_095848307.1">
    <property type="nucleotide sequence ID" value="NZ_CP014136.1"/>
</dbReference>
<evidence type="ECO:0000313" key="4">
    <source>
        <dbReference type="Proteomes" id="UP000217182"/>
    </source>
</evidence>
<dbReference type="EMBL" id="CP014136">
    <property type="protein sequence ID" value="ATA21723.1"/>
    <property type="molecule type" value="Genomic_DNA"/>
</dbReference>
<dbReference type="Pfam" id="PF13910">
    <property type="entry name" value="DUF4209"/>
    <property type="match status" value="1"/>
</dbReference>
<dbReference type="KEGG" id="gqu:AWC35_21610"/>
<gene>
    <name evidence="3" type="ORF">AWC35_21610</name>
</gene>
<dbReference type="Proteomes" id="UP000217182">
    <property type="component" value="Chromosome"/>
</dbReference>
<dbReference type="OrthoDB" id="5519791at2"/>
<dbReference type="Pfam" id="PF24098">
    <property type="entry name" value="DUF7380"/>
    <property type="match status" value="1"/>
</dbReference>
<keyword evidence="4" id="KW-1185">Reference proteome</keyword>
<feature type="domain" description="DUF4209" evidence="1">
    <location>
        <begin position="492"/>
        <end position="583"/>
    </location>
</feature>
<name>A0A250B656_9GAMM</name>
<dbReference type="InterPro" id="IPR055804">
    <property type="entry name" value="DUF7380"/>
</dbReference>
<reference evidence="3 4" key="1">
    <citation type="submission" date="2016-01" db="EMBL/GenBank/DDBJ databases">
        <authorList>
            <person name="Oliw E.H."/>
        </authorList>
    </citation>
    <scope>NUCLEOTIDE SEQUENCE [LARGE SCALE GENOMIC DNA]</scope>
    <source>
        <strain evidence="3 4">FRB97</strain>
    </source>
</reference>
<feature type="domain" description="DUF7380" evidence="2">
    <location>
        <begin position="26"/>
        <end position="169"/>
    </location>
</feature>
<evidence type="ECO:0000259" key="1">
    <source>
        <dbReference type="Pfam" id="PF13910"/>
    </source>
</evidence>
<proteinExistence type="predicted"/>
<organism evidence="3 4">
    <name type="scientific">Gibbsiella quercinecans</name>
    <dbReference type="NCBI Taxonomy" id="929813"/>
    <lineage>
        <taxon>Bacteria</taxon>
        <taxon>Pseudomonadati</taxon>
        <taxon>Pseudomonadota</taxon>
        <taxon>Gammaproteobacteria</taxon>
        <taxon>Enterobacterales</taxon>
        <taxon>Yersiniaceae</taxon>
        <taxon>Gibbsiella</taxon>
    </lineage>
</organism>
<accession>A0A250B656</accession>
<sequence length="603" mass="69376">MNQTLEEKILQHIEQLASKTLYDYDAYHSMYSFFSSLSAEYREKGNNEMGNITKTLAYVTHMSLDARSRNMPIVPAIIFTNKQSVSPSDLQQEDRDILSTLYPKLSRGLLKSRIAEIMLFLDKPRRYDLVDEIIEGYLKGGLNEDYWYMHQESLWARAVILSRQFRKSKFINQIESQIETYLFSHSIGNIGISFFLLKFIQEFNLCSLLGVKLPELMMRHATYQRSQNDFHSAERLYYMASEFYKSLKMEPEWRKAIVESAEILFLEAEQRAGSESQGNLLAGVIYERALQRYRIIPKSFRTELGADNKIEESQKRARLHGELSLDDMHTFQLPSCDLSDLAEISINHVKDKGDIFKASLYFSGFKAIELKDLEDNDENKQTRISDLFGATYLSGDGRVIGRTGATGDVRADRMAKQLKSFDFSLKVAVAGEIMPAMYQLLKEYNFVLPFFQELCQLSPLIHTDRVNLVARALYLGFEYRFSEAIHLLSPQVEHLVRDMLKKANVRTSTIDEIGVENEIGLSSLLDKPEAESIFGKDLHFNFQALFTEALGANIRNYVAHGLLNDNSSQSEAVVYAWWLYFKIIVRSVTQSPLFRIPNPENFA</sequence>
<protein>
    <submittedName>
        <fullName evidence="3">Uncharacterized protein</fullName>
    </submittedName>
</protein>
<dbReference type="InterPro" id="IPR025209">
    <property type="entry name" value="DUF4209"/>
</dbReference>
<evidence type="ECO:0000313" key="3">
    <source>
        <dbReference type="EMBL" id="ATA21723.1"/>
    </source>
</evidence>
<dbReference type="AlphaFoldDB" id="A0A250B656"/>
<evidence type="ECO:0000259" key="2">
    <source>
        <dbReference type="Pfam" id="PF24098"/>
    </source>
</evidence>